<gene>
    <name evidence="2" type="ORF">E1298_04850</name>
</gene>
<dbReference type="GO" id="GO:0003677">
    <property type="term" value="F:DNA binding"/>
    <property type="evidence" value="ECO:0007669"/>
    <property type="project" value="InterPro"/>
</dbReference>
<dbReference type="InterPro" id="IPR010982">
    <property type="entry name" value="Lambda_DNA-bd_dom_sf"/>
</dbReference>
<evidence type="ECO:0000313" key="2">
    <source>
        <dbReference type="EMBL" id="TDD95440.1"/>
    </source>
</evidence>
<reference evidence="2 3" key="1">
    <citation type="submission" date="2019-03" db="EMBL/GenBank/DDBJ databases">
        <title>Draft genome sequences of novel Actinobacteria.</title>
        <authorList>
            <person name="Sahin N."/>
            <person name="Ay H."/>
            <person name="Saygin H."/>
        </authorList>
    </citation>
    <scope>NUCLEOTIDE SEQUENCE [LARGE SCALE GENOMIC DNA]</scope>
    <source>
        <strain evidence="2 3">H3C3</strain>
    </source>
</reference>
<evidence type="ECO:0000259" key="1">
    <source>
        <dbReference type="PROSITE" id="PS50943"/>
    </source>
</evidence>
<name>A0A4R5CB53_9ACTN</name>
<dbReference type="SUPFAM" id="SSF47413">
    <property type="entry name" value="lambda repressor-like DNA-binding domains"/>
    <property type="match status" value="1"/>
</dbReference>
<dbReference type="Pfam" id="PF19319">
    <property type="entry name" value="DUF5919"/>
    <property type="match status" value="1"/>
</dbReference>
<organism evidence="2 3">
    <name type="scientific">Actinomadura rubrisoli</name>
    <dbReference type="NCBI Taxonomy" id="2530368"/>
    <lineage>
        <taxon>Bacteria</taxon>
        <taxon>Bacillati</taxon>
        <taxon>Actinomycetota</taxon>
        <taxon>Actinomycetes</taxon>
        <taxon>Streptosporangiales</taxon>
        <taxon>Thermomonosporaceae</taxon>
        <taxon>Actinomadura</taxon>
    </lineage>
</organism>
<sequence>MVNDALRQAMTSARLTEQELAEACHVDVKTVARWMTDEGRMPHPRHRWAASEVLGVDETVLWPDAVRKNVKTGADREIVAVYPYRSACPKSVWRRLIGDAERELAFAGYTNYFLWLEIPNLRGVLRRKAEGGCRVRFLVGDPESAVTRRREEQENVPLTVGTRIKITLDELAKLADVSGVEARYGDDHIAMSVFVFDEEMLVTPHLANLVGHDSPILHLRRCQEDGLFDRFAYHLAELWDGGRPIISLRPGHEGQTSQGSPVT</sequence>
<dbReference type="InterPro" id="IPR045697">
    <property type="entry name" value="DUF5919"/>
</dbReference>
<dbReference type="RefSeq" id="WP_131889532.1">
    <property type="nucleotide sequence ID" value="NZ_SMKU01000011.1"/>
</dbReference>
<accession>A0A4R5CB53</accession>
<dbReference type="Proteomes" id="UP000294513">
    <property type="component" value="Unassembled WGS sequence"/>
</dbReference>
<keyword evidence="3" id="KW-1185">Reference proteome</keyword>
<comment type="caution">
    <text evidence="2">The sequence shown here is derived from an EMBL/GenBank/DDBJ whole genome shotgun (WGS) entry which is preliminary data.</text>
</comment>
<dbReference type="EMBL" id="SMKU01000011">
    <property type="protein sequence ID" value="TDD95440.1"/>
    <property type="molecule type" value="Genomic_DNA"/>
</dbReference>
<dbReference type="OrthoDB" id="8438314at2"/>
<dbReference type="AlphaFoldDB" id="A0A4R5CB53"/>
<feature type="domain" description="HTH cro/C1-type" evidence="1">
    <location>
        <begin position="6"/>
        <end position="61"/>
    </location>
</feature>
<protein>
    <submittedName>
        <fullName evidence="2">XRE family transcriptional regulator</fullName>
    </submittedName>
</protein>
<dbReference type="CDD" id="cd00093">
    <property type="entry name" value="HTH_XRE"/>
    <property type="match status" value="1"/>
</dbReference>
<dbReference type="InterPro" id="IPR001387">
    <property type="entry name" value="Cro/C1-type_HTH"/>
</dbReference>
<dbReference type="Gene3D" id="1.10.260.40">
    <property type="entry name" value="lambda repressor-like DNA-binding domains"/>
    <property type="match status" value="1"/>
</dbReference>
<dbReference type="PROSITE" id="PS50943">
    <property type="entry name" value="HTH_CROC1"/>
    <property type="match status" value="1"/>
</dbReference>
<evidence type="ECO:0000313" key="3">
    <source>
        <dbReference type="Proteomes" id="UP000294513"/>
    </source>
</evidence>
<proteinExistence type="predicted"/>